<dbReference type="PANTHER" id="PTHR43581">
    <property type="entry name" value="ATP/GTP PHOSPHATASE"/>
    <property type="match status" value="1"/>
</dbReference>
<gene>
    <name evidence="2" type="ORF">DEA8626_02309</name>
</gene>
<sequence>MLYDPKKSLSISIEFQISSSEIGFLRAHAVDIYRGLNWSHLLRRRGAVGDMEIVNPLTKQADGEIVEAQALALSEDLLKTLDQPSHLARLAMEPGQAPSTVRSPLLELMFAVYQPDYLGVLEYQGPIRSYDREQIGGLNLQIQDTSNKKAQHALYNTKSKYTGVKTEMAQSYIREILAERAGVELVKETTLMATLDELFNNFFPGKKFLGPIPTKEGALEFPVQLESGKTHDINELSSGEKEVLLGYLRLRNSAPRNSIVLLDEPELHLNPRLARSLPRFYEKHLSKALSNQIWLVTHSDAILREAVQEPSYAVFHMQPAAQVASGTDQADKISAGADLENAIIDLVGDLASYNPRSKVVLLEGETSEIDAKIITQLFPAFADRVSLVSLGSKKNVRSAHIILEKAAVQGRLDARFFAIVDRDFGGDQLVPSPRRFSWDVYHIENYLLSPSFIKEALHAASLGVIRLSEEAVLGELRNSAVATLDEITRIKLREQVNARLVGALSLGFDSSLNNVDGFSAAANRSLNALTKVVGSELQPENIAEMEKSISDGLRVSLANGTWMSEFRGRNILRHFVGVHGAGTPYEHLRNLLVARMRESQYEPPGMKAVIASILNA</sequence>
<dbReference type="SUPFAM" id="SSF52540">
    <property type="entry name" value="P-loop containing nucleoside triphosphate hydrolases"/>
    <property type="match status" value="1"/>
</dbReference>
<dbReference type="GO" id="GO:0005524">
    <property type="term" value="F:ATP binding"/>
    <property type="evidence" value="ECO:0007669"/>
    <property type="project" value="InterPro"/>
</dbReference>
<dbReference type="GO" id="GO:0016887">
    <property type="term" value="F:ATP hydrolysis activity"/>
    <property type="evidence" value="ECO:0007669"/>
    <property type="project" value="InterPro"/>
</dbReference>
<dbReference type="InterPro" id="IPR003959">
    <property type="entry name" value="ATPase_AAA_core"/>
</dbReference>
<dbReference type="AlphaFoldDB" id="A0A2R8B7X8"/>
<dbReference type="InterPro" id="IPR027417">
    <property type="entry name" value="P-loop_NTPase"/>
</dbReference>
<keyword evidence="3" id="KW-1185">Reference proteome</keyword>
<dbReference type="Gene3D" id="3.40.50.300">
    <property type="entry name" value="P-loop containing nucleotide triphosphate hydrolases"/>
    <property type="match status" value="1"/>
</dbReference>
<dbReference type="Pfam" id="PF13304">
    <property type="entry name" value="AAA_21"/>
    <property type="match status" value="1"/>
</dbReference>
<dbReference type="EMBL" id="OMOQ01000001">
    <property type="protein sequence ID" value="SPH18765.1"/>
    <property type="molecule type" value="Genomic_DNA"/>
</dbReference>
<organism evidence="2 3">
    <name type="scientific">Albidovulum aquaemixtae</name>
    <dbReference type="NCBI Taxonomy" id="1542388"/>
    <lineage>
        <taxon>Bacteria</taxon>
        <taxon>Pseudomonadati</taxon>
        <taxon>Pseudomonadota</taxon>
        <taxon>Alphaproteobacteria</taxon>
        <taxon>Rhodobacterales</taxon>
        <taxon>Paracoccaceae</taxon>
        <taxon>Albidovulum</taxon>
    </lineage>
</organism>
<name>A0A2R8B7X8_9RHOB</name>
<dbReference type="Proteomes" id="UP000244924">
    <property type="component" value="Unassembled WGS sequence"/>
</dbReference>
<evidence type="ECO:0000259" key="1">
    <source>
        <dbReference type="Pfam" id="PF13304"/>
    </source>
</evidence>
<evidence type="ECO:0000313" key="3">
    <source>
        <dbReference type="Proteomes" id="UP000244924"/>
    </source>
</evidence>
<dbReference type="PANTHER" id="PTHR43581:SF2">
    <property type="entry name" value="EXCINUCLEASE ATPASE SUBUNIT"/>
    <property type="match status" value="1"/>
</dbReference>
<accession>A0A2R8B7X8</accession>
<protein>
    <recommendedName>
        <fullName evidence="1">ATPase AAA-type core domain-containing protein</fullName>
    </recommendedName>
</protein>
<dbReference type="InterPro" id="IPR051396">
    <property type="entry name" value="Bact_Antivir_Def_Nuclease"/>
</dbReference>
<proteinExistence type="predicted"/>
<feature type="domain" description="ATPase AAA-type core" evidence="1">
    <location>
        <begin position="226"/>
        <end position="303"/>
    </location>
</feature>
<reference evidence="2 3" key="1">
    <citation type="submission" date="2018-03" db="EMBL/GenBank/DDBJ databases">
        <authorList>
            <person name="Keele B.F."/>
        </authorList>
    </citation>
    <scope>NUCLEOTIDE SEQUENCE [LARGE SCALE GENOMIC DNA]</scope>
    <source>
        <strain evidence="2 3">CECT 8626</strain>
    </source>
</reference>
<evidence type="ECO:0000313" key="2">
    <source>
        <dbReference type="EMBL" id="SPH18765.1"/>
    </source>
</evidence>